<evidence type="ECO:0000313" key="1">
    <source>
        <dbReference type="EMBL" id="TNJ39116.1"/>
    </source>
</evidence>
<dbReference type="Proteomes" id="UP000308271">
    <property type="component" value="Unassembled WGS sequence"/>
</dbReference>
<dbReference type="OrthoDB" id="5422155at2"/>
<protein>
    <recommendedName>
        <fullName evidence="3">Addiction module protein</fullName>
    </recommendedName>
</protein>
<comment type="caution">
    <text evidence="1">The sequence shown here is derived from an EMBL/GenBank/DDBJ whole genome shotgun (WGS) entry which is preliminary data.</text>
</comment>
<accession>A0A5C4S6Q5</accession>
<evidence type="ECO:0000313" key="2">
    <source>
        <dbReference type="Proteomes" id="UP000308271"/>
    </source>
</evidence>
<proteinExistence type="predicted"/>
<evidence type="ECO:0008006" key="3">
    <source>
        <dbReference type="Google" id="ProtNLM"/>
    </source>
</evidence>
<dbReference type="EMBL" id="VDCH01000009">
    <property type="protein sequence ID" value="TNJ39116.1"/>
    <property type="molecule type" value="Genomic_DNA"/>
</dbReference>
<name>A0A5C4S6Q5_CHLTI</name>
<reference evidence="1 2" key="1">
    <citation type="submission" date="2019-05" db="EMBL/GenBank/DDBJ databases">
        <title>Draft Whole-Genome sequence of the green sulfur bacterium Chlorobaculum thiosulfatiphilum DSM 249.</title>
        <authorList>
            <person name="Meyer T.E."/>
            <person name="Kyndt J.A."/>
        </authorList>
    </citation>
    <scope>NUCLEOTIDE SEQUENCE [LARGE SCALE GENOMIC DNA]</scope>
    <source>
        <strain evidence="1 2">DSM 249</strain>
    </source>
</reference>
<dbReference type="AlphaFoldDB" id="A0A5C4S6Q5"/>
<sequence>MESLKQQAIKVISALPENVDLDEIMYKLYVIDKVKKGESAVREGKTISSERLKKEVASW</sequence>
<keyword evidence="2" id="KW-1185">Reference proteome</keyword>
<organism evidence="1 2">
    <name type="scientific">Chlorobaculum thiosulfatiphilum</name>
    <name type="common">Chlorobium limicola f.sp. thiosulfatophilum</name>
    <dbReference type="NCBI Taxonomy" id="115852"/>
    <lineage>
        <taxon>Bacteria</taxon>
        <taxon>Pseudomonadati</taxon>
        <taxon>Chlorobiota</taxon>
        <taxon>Chlorobiia</taxon>
        <taxon>Chlorobiales</taxon>
        <taxon>Chlorobiaceae</taxon>
        <taxon>Chlorobaculum</taxon>
    </lineage>
</organism>
<gene>
    <name evidence="1" type="ORF">FGF66_05980</name>
</gene>